<dbReference type="InterPro" id="IPR056009">
    <property type="entry name" value="DUF7587"/>
</dbReference>
<evidence type="ECO:0000256" key="1">
    <source>
        <dbReference type="SAM" id="SignalP"/>
    </source>
</evidence>
<dbReference type="AlphaFoldDB" id="A0A317L4C1"/>
<comment type="caution">
    <text evidence="3">The sequence shown here is derived from an EMBL/GenBank/DDBJ whole genome shotgun (WGS) entry which is preliminary data.</text>
</comment>
<dbReference type="EMBL" id="QGTD01000001">
    <property type="protein sequence ID" value="PWU70366.1"/>
    <property type="molecule type" value="Genomic_DNA"/>
</dbReference>
<proteinExistence type="predicted"/>
<feature type="signal peptide" evidence="1">
    <location>
        <begin position="1"/>
        <end position="22"/>
    </location>
</feature>
<keyword evidence="4" id="KW-1185">Reference proteome</keyword>
<evidence type="ECO:0000313" key="4">
    <source>
        <dbReference type="Proteomes" id="UP000245624"/>
    </source>
</evidence>
<dbReference type="OrthoDB" id="2965868at2"/>
<dbReference type="Pfam" id="PF24494">
    <property type="entry name" value="DUF7587"/>
    <property type="match status" value="1"/>
</dbReference>
<sequence>MKKIKQPYLLCFFIALMLFPFMQPINTSAERAPLADISTLATVSSVEADGGFLEPVTDWFGSVGDSIENTIDGVEETVKGIVNYIGELIGTVDEAISSFSSGNTYSSDGVEEIQEKVNQADDLLKKIGIKPKSGEKIVYRVLPDKQDISEGIKARRPDRNMSIAGHVRNGSKENFKGSQFISTTKSFDVALDNARYDINNDRKPQDLRIVRIDLNKVTNKYYDLTDPEIQEKYLVTKAGKPFQMVRNYANSSQEVLVEKFIPKEAFELIGRPSEFMN</sequence>
<feature type="domain" description="DUF7587" evidence="2">
    <location>
        <begin position="156"/>
        <end position="265"/>
    </location>
</feature>
<reference evidence="3 4" key="1">
    <citation type="submission" date="2018-05" db="EMBL/GenBank/DDBJ databases">
        <title>Genomic analysis of Gracilibacillus dipsosauri DD1 reveals novel features of a salt-tolerant amylase.</title>
        <authorList>
            <person name="Deutch C.E."/>
            <person name="Yang S."/>
        </authorList>
    </citation>
    <scope>NUCLEOTIDE SEQUENCE [LARGE SCALE GENOMIC DNA]</scope>
    <source>
        <strain evidence="3 4">DD1</strain>
    </source>
</reference>
<dbReference type="Gene3D" id="3.90.210.10">
    <property type="entry name" value="Heat-Labile Enterotoxin, subunit A"/>
    <property type="match status" value="1"/>
</dbReference>
<name>A0A317L4C1_9BACI</name>
<feature type="chain" id="PRO_5038397881" description="DUF7587 domain-containing protein" evidence="1">
    <location>
        <begin position="23"/>
        <end position="277"/>
    </location>
</feature>
<gene>
    <name evidence="3" type="ORF">DLJ74_00565</name>
</gene>
<organism evidence="3 4">
    <name type="scientific">Gracilibacillus dipsosauri</name>
    <dbReference type="NCBI Taxonomy" id="178340"/>
    <lineage>
        <taxon>Bacteria</taxon>
        <taxon>Bacillati</taxon>
        <taxon>Bacillota</taxon>
        <taxon>Bacilli</taxon>
        <taxon>Bacillales</taxon>
        <taxon>Bacillaceae</taxon>
        <taxon>Gracilibacillus</taxon>
    </lineage>
</organism>
<keyword evidence="1" id="KW-0732">Signal</keyword>
<accession>A0A317L4C1</accession>
<evidence type="ECO:0000313" key="3">
    <source>
        <dbReference type="EMBL" id="PWU70366.1"/>
    </source>
</evidence>
<evidence type="ECO:0000259" key="2">
    <source>
        <dbReference type="Pfam" id="PF24494"/>
    </source>
</evidence>
<dbReference type="RefSeq" id="WP_109982906.1">
    <property type="nucleotide sequence ID" value="NZ_JAJUIE010000024.1"/>
</dbReference>
<protein>
    <recommendedName>
        <fullName evidence="2">DUF7587 domain-containing protein</fullName>
    </recommendedName>
</protein>
<dbReference type="Proteomes" id="UP000245624">
    <property type="component" value="Unassembled WGS sequence"/>
</dbReference>